<evidence type="ECO:0000313" key="2">
    <source>
        <dbReference type="EMBL" id="QCW84582.1"/>
    </source>
</evidence>
<dbReference type="Pfam" id="PF01609">
    <property type="entry name" value="DDE_Tnp_1"/>
    <property type="match status" value="1"/>
</dbReference>
<feature type="domain" description="Transposase IS4-like" evidence="1">
    <location>
        <begin position="155"/>
        <end position="386"/>
    </location>
</feature>
<dbReference type="GO" id="GO:0006313">
    <property type="term" value="P:DNA transposition"/>
    <property type="evidence" value="ECO:0007669"/>
    <property type="project" value="InterPro"/>
</dbReference>
<dbReference type="Proteomes" id="UP000305881">
    <property type="component" value="Chromosome"/>
</dbReference>
<dbReference type="STRING" id="675511.GCA_000341735_03065"/>
<evidence type="ECO:0000259" key="1">
    <source>
        <dbReference type="Pfam" id="PF01609"/>
    </source>
</evidence>
<dbReference type="AlphaFoldDB" id="A0A4P9USQ5"/>
<name>A0A4P9USQ5_METBY</name>
<dbReference type="InterPro" id="IPR002559">
    <property type="entry name" value="Transposase_11"/>
</dbReference>
<dbReference type="GO" id="GO:0003677">
    <property type="term" value="F:DNA binding"/>
    <property type="evidence" value="ECO:0007669"/>
    <property type="project" value="InterPro"/>
</dbReference>
<sequence length="494" mass="56620">MALLFGKIELASIFLKNRRSVCATYPTPQEQLERFKKQFLQLDAQGIEDLLPTEPLQRLLKDAEEAVPHTLRQRIWTPLVTLLALIKQALKHGSCSDAVKSVQTEQINCGQTRCSGNTSAYCQARQKLPESLPRELIRYTGERLEAASRTHWSWRGHPVKLVDGSTLTLADTCANQETYPQESNQQAGLGFPILRLEIVASLNHGGLLGAEVAPYCGKGTGETALLRRLMATTVQPHDICLMDQYYDNFWTIAQFRERDAELLCPMRSHRKIDWSQGVCLRGDSTDRLFELKKPKRPEWMTPETYEALADHITVRFFRIFGQTYMTTLVDAKHYRKNALRKLYRHRWQIEIDLLFIKKVMQMEPLRCKTPAMARKELTVCLLAYNLIRLLMLQAGIRHHVWPCRISFTEALGSYKEFASSLAQTTGETLLNWINNVLEIVASKTIGEREARIEPRAVKRRPTNPFPYLSAPRAQVKEQLLAKRKGDQIMRCANV</sequence>
<dbReference type="PANTHER" id="PTHR37529:SF1">
    <property type="entry name" value="TRANSPOSASE INSG FOR INSERTION SEQUENCE ELEMENT IS4-RELATED"/>
    <property type="match status" value="1"/>
</dbReference>
<dbReference type="PANTHER" id="PTHR37529">
    <property type="entry name" value="TRANSPOSASE INSG FOR INSERTION SEQUENCE ELEMENT IS4-RELATED"/>
    <property type="match status" value="1"/>
</dbReference>
<accession>A0A4P9USQ5</accession>
<protein>
    <submittedName>
        <fullName evidence="2">IS4 family transposase</fullName>
    </submittedName>
</protein>
<dbReference type="EMBL" id="CP035467">
    <property type="protein sequence ID" value="QCW84582.1"/>
    <property type="molecule type" value="Genomic_DNA"/>
</dbReference>
<gene>
    <name evidence="2" type="ORF">EQU24_21815</name>
</gene>
<keyword evidence="3" id="KW-1185">Reference proteome</keyword>
<reference evidence="3" key="1">
    <citation type="journal article" date="2019" name="J. Bacteriol.">
        <title>A Mutagenic Screen Identifies a TonB-Dependent Receptor Required for the Lanthanide Metal Switch in the Type I Methanotroph 'Methylotuvimicrobium buryatense' 5GB1C.</title>
        <authorList>
            <person name="Groom J.D."/>
            <person name="Ford S.M."/>
            <person name="Pesesky M.W."/>
            <person name="Lidstrom M.E."/>
        </authorList>
    </citation>
    <scope>NUCLEOTIDE SEQUENCE [LARGE SCALE GENOMIC DNA]</scope>
    <source>
        <strain evidence="3">5GB1C</strain>
    </source>
</reference>
<dbReference type="OrthoDB" id="9796012at2"/>
<organism evidence="2 3">
    <name type="scientific">Methylotuvimicrobium buryatense</name>
    <name type="common">Methylomicrobium buryatense</name>
    <dbReference type="NCBI Taxonomy" id="95641"/>
    <lineage>
        <taxon>Bacteria</taxon>
        <taxon>Pseudomonadati</taxon>
        <taxon>Pseudomonadota</taxon>
        <taxon>Gammaproteobacteria</taxon>
        <taxon>Methylococcales</taxon>
        <taxon>Methylococcaceae</taxon>
        <taxon>Methylotuvimicrobium</taxon>
    </lineage>
</organism>
<dbReference type="NCBIfam" id="NF033592">
    <property type="entry name" value="transpos_IS4_1"/>
    <property type="match status" value="1"/>
</dbReference>
<evidence type="ECO:0000313" key="3">
    <source>
        <dbReference type="Proteomes" id="UP000305881"/>
    </source>
</evidence>
<proteinExistence type="predicted"/>
<dbReference type="SUPFAM" id="SSF53098">
    <property type="entry name" value="Ribonuclease H-like"/>
    <property type="match status" value="1"/>
</dbReference>
<dbReference type="GO" id="GO:0004803">
    <property type="term" value="F:transposase activity"/>
    <property type="evidence" value="ECO:0007669"/>
    <property type="project" value="InterPro"/>
</dbReference>
<dbReference type="InterPro" id="IPR012337">
    <property type="entry name" value="RNaseH-like_sf"/>
</dbReference>
<dbReference type="KEGG" id="mbur:EQU24_21815"/>
<dbReference type="InterPro" id="IPR047952">
    <property type="entry name" value="Transpos_IS4"/>
</dbReference>